<accession>A0A1V6RSV5</accession>
<reference evidence="2" key="1">
    <citation type="journal article" date="2017" name="Nat. Microbiol.">
        <title>Global analysis of biosynthetic gene clusters reveals vast potential of secondary metabolite production in Penicillium species.</title>
        <authorList>
            <person name="Nielsen J.C."/>
            <person name="Grijseels S."/>
            <person name="Prigent S."/>
            <person name="Ji B."/>
            <person name="Dainat J."/>
            <person name="Nielsen K.F."/>
            <person name="Frisvad J.C."/>
            <person name="Workman M."/>
            <person name="Nielsen J."/>
        </authorList>
    </citation>
    <scope>NUCLEOTIDE SEQUENCE [LARGE SCALE GENOMIC DNA]</scope>
    <source>
        <strain evidence="2">IBT 29486</strain>
    </source>
</reference>
<evidence type="ECO:0000313" key="1">
    <source>
        <dbReference type="EMBL" id="OQE04867.1"/>
    </source>
</evidence>
<evidence type="ECO:0000313" key="2">
    <source>
        <dbReference type="Proteomes" id="UP000191518"/>
    </source>
</evidence>
<gene>
    <name evidence="1" type="ORF">PENVUL_c029G02266</name>
</gene>
<dbReference type="EMBL" id="MDYP01000029">
    <property type="protein sequence ID" value="OQE04867.1"/>
    <property type="molecule type" value="Genomic_DNA"/>
</dbReference>
<dbReference type="AlphaFoldDB" id="A0A1V6RSV5"/>
<name>A0A1V6RSV5_9EURO</name>
<sequence length="150" mass="17108">MPPGRAQRYYNKISSTFTAWRRAERFFGTVSHANQVREFNSTSDIKQNQYLSLRVLTVTRLDMDQAEIDDLGLGAAYTDAAQWLAGFTPYTNYIQSVRFNAPTPTWHPGNIASNDLANMTSSRLQQIQVVRNLEEEHGDDEETVNLHLLL</sequence>
<protein>
    <submittedName>
        <fullName evidence="1">Uncharacterized protein</fullName>
    </submittedName>
</protein>
<proteinExistence type="predicted"/>
<comment type="caution">
    <text evidence="1">The sequence shown here is derived from an EMBL/GenBank/DDBJ whole genome shotgun (WGS) entry which is preliminary data.</text>
</comment>
<keyword evidence="2" id="KW-1185">Reference proteome</keyword>
<organism evidence="1 2">
    <name type="scientific">Penicillium vulpinum</name>
    <dbReference type="NCBI Taxonomy" id="29845"/>
    <lineage>
        <taxon>Eukaryota</taxon>
        <taxon>Fungi</taxon>
        <taxon>Dikarya</taxon>
        <taxon>Ascomycota</taxon>
        <taxon>Pezizomycotina</taxon>
        <taxon>Eurotiomycetes</taxon>
        <taxon>Eurotiomycetidae</taxon>
        <taxon>Eurotiales</taxon>
        <taxon>Aspergillaceae</taxon>
        <taxon>Penicillium</taxon>
    </lineage>
</organism>
<dbReference type="Proteomes" id="UP000191518">
    <property type="component" value="Unassembled WGS sequence"/>
</dbReference>